<accession>A0A1I0VQA1</accession>
<reference evidence="20" key="1">
    <citation type="submission" date="2016-10" db="EMBL/GenBank/DDBJ databases">
        <authorList>
            <person name="de Groot N.N."/>
        </authorList>
    </citation>
    <scope>NUCLEOTIDE SEQUENCE [LARGE SCALE GENOMIC DNA]</scope>
    <source>
        <strain evidence="20">CGMCC 1.10697</strain>
    </source>
</reference>
<dbReference type="RefSeq" id="WP_091193499.1">
    <property type="nucleotide sequence ID" value="NZ_FOKC01000001.1"/>
</dbReference>
<proteinExistence type="predicted"/>
<evidence type="ECO:0000256" key="17">
    <source>
        <dbReference type="ARBA" id="ARBA00033321"/>
    </source>
</evidence>
<evidence type="ECO:0000256" key="16">
    <source>
        <dbReference type="ARBA" id="ARBA00023264"/>
    </source>
</evidence>
<evidence type="ECO:0000313" key="20">
    <source>
        <dbReference type="EMBL" id="SFA78207.1"/>
    </source>
</evidence>
<dbReference type="EMBL" id="FOKC01000001">
    <property type="protein sequence ID" value="SFA78207.1"/>
    <property type="molecule type" value="Genomic_DNA"/>
</dbReference>
<evidence type="ECO:0000256" key="6">
    <source>
        <dbReference type="ARBA" id="ARBA00022475"/>
    </source>
</evidence>
<keyword evidence="9" id="KW-0808">Transferase</keyword>
<evidence type="ECO:0000256" key="11">
    <source>
        <dbReference type="ARBA" id="ARBA00022989"/>
    </source>
</evidence>
<keyword evidence="22" id="KW-1185">Reference proteome</keyword>
<evidence type="ECO:0000256" key="9">
    <source>
        <dbReference type="ARBA" id="ARBA00022679"/>
    </source>
</evidence>
<keyword evidence="15" id="KW-0464">Manganese</keyword>
<organism evidence="20 21">
    <name type="scientific">Nocardioides alpinus</name>
    <dbReference type="NCBI Taxonomy" id="748909"/>
    <lineage>
        <taxon>Bacteria</taxon>
        <taxon>Bacillati</taxon>
        <taxon>Actinomycetota</taxon>
        <taxon>Actinomycetes</taxon>
        <taxon>Propionibacteriales</taxon>
        <taxon>Nocardioidaceae</taxon>
        <taxon>Nocardioides</taxon>
    </lineage>
</organism>
<keyword evidence="11 18" id="KW-1133">Transmembrane helix</keyword>
<keyword evidence="10 18" id="KW-0812">Transmembrane</keyword>
<evidence type="ECO:0000256" key="7">
    <source>
        <dbReference type="ARBA" id="ARBA00022516"/>
    </source>
</evidence>
<dbReference type="Proteomes" id="UP000233565">
    <property type="component" value="Unassembled WGS sequence"/>
</dbReference>
<evidence type="ECO:0000256" key="18">
    <source>
        <dbReference type="SAM" id="Phobius"/>
    </source>
</evidence>
<keyword evidence="16" id="KW-1208">Phospholipid metabolism</keyword>
<dbReference type="OrthoDB" id="350520at2"/>
<evidence type="ECO:0000256" key="8">
    <source>
        <dbReference type="ARBA" id="ARBA00022519"/>
    </source>
</evidence>
<evidence type="ECO:0000256" key="15">
    <source>
        <dbReference type="ARBA" id="ARBA00023211"/>
    </source>
</evidence>
<evidence type="ECO:0000313" key="19">
    <source>
        <dbReference type="EMBL" id="PKH37391.1"/>
    </source>
</evidence>
<dbReference type="AlphaFoldDB" id="A0A1I0VQA1"/>
<evidence type="ECO:0000256" key="1">
    <source>
        <dbReference type="ARBA" id="ARBA00000958"/>
    </source>
</evidence>
<dbReference type="EMBL" id="PJBV01000035">
    <property type="protein sequence ID" value="PKH37391.1"/>
    <property type="molecule type" value="Genomic_DNA"/>
</dbReference>
<dbReference type="GO" id="GO:0050520">
    <property type="term" value="F:phosphatidylcholine synthase activity"/>
    <property type="evidence" value="ECO:0007669"/>
    <property type="project" value="UniProtKB-EC"/>
</dbReference>
<dbReference type="InterPro" id="IPR026027">
    <property type="entry name" value="PcS"/>
</dbReference>
<reference evidence="19 22" key="2">
    <citation type="submission" date="2017-12" db="EMBL/GenBank/DDBJ databases">
        <title>Pharmacopeia of the Arctic Ocean.</title>
        <authorList>
            <person name="Collins E."/>
            <person name="Ducluzeau A.-L."/>
        </authorList>
    </citation>
    <scope>NUCLEOTIDE SEQUENCE [LARGE SCALE GENOMIC DNA]</scope>
    <source>
        <strain evidence="19 22">DSM 23325</strain>
    </source>
</reference>
<feature type="transmembrane region" description="Helical" evidence="18">
    <location>
        <begin position="131"/>
        <end position="149"/>
    </location>
</feature>
<feature type="transmembrane region" description="Helical" evidence="18">
    <location>
        <begin position="188"/>
        <end position="205"/>
    </location>
</feature>
<feature type="transmembrane region" description="Helical" evidence="18">
    <location>
        <begin position="106"/>
        <end position="124"/>
    </location>
</feature>
<keyword evidence="7" id="KW-0444">Lipid biosynthesis</keyword>
<dbReference type="GO" id="GO:0005886">
    <property type="term" value="C:plasma membrane"/>
    <property type="evidence" value="ECO:0007669"/>
    <property type="project" value="UniProtKB-SubCell"/>
</dbReference>
<evidence type="ECO:0000256" key="10">
    <source>
        <dbReference type="ARBA" id="ARBA00022692"/>
    </source>
</evidence>
<keyword evidence="8" id="KW-0997">Cell inner membrane</keyword>
<gene>
    <name evidence="19" type="ORF">CXG46_18205</name>
    <name evidence="20" type="ORF">SAMN05192575_101360</name>
</gene>
<sequence>MAPARQAPLTVASWLVHAYTASGVVLAFLTVIAVMEGDTVRGLWLFLAAMVVDGTDGMLARWVQVKRHVPWFDGALLDNIVDYITYAFMPMVLLWSAGYLGEGTSATVLAVVPLLASAYQFCRVDAKTDDHLFLGFPSYWNIAAFYVVVLDLQPATVAAVLLVCAVLVFVPIGYVYPSRTTTLQVPTLALTCLWLASYAVLLVQLPDPSPVWLTISVAYVVYYVALSLYLTARRSRSTAAAAAAD</sequence>
<comment type="cofactor">
    <cofactor evidence="2">
        <name>Mn(2+)</name>
        <dbReference type="ChEBI" id="CHEBI:29035"/>
    </cofactor>
</comment>
<keyword evidence="12" id="KW-0443">Lipid metabolism</keyword>
<keyword evidence="14" id="KW-0594">Phospholipid biosynthesis</keyword>
<feature type="transmembrane region" description="Helical" evidence="18">
    <location>
        <begin position="155"/>
        <end position="176"/>
    </location>
</feature>
<keyword evidence="13 18" id="KW-0472">Membrane</keyword>
<evidence type="ECO:0000256" key="3">
    <source>
        <dbReference type="ARBA" id="ARBA00004429"/>
    </source>
</evidence>
<evidence type="ECO:0000256" key="13">
    <source>
        <dbReference type="ARBA" id="ARBA00023136"/>
    </source>
</evidence>
<dbReference type="STRING" id="748909.SAMN05192575_101360"/>
<evidence type="ECO:0000256" key="12">
    <source>
        <dbReference type="ARBA" id="ARBA00023098"/>
    </source>
</evidence>
<keyword evidence="6" id="KW-1003">Cell membrane</keyword>
<feature type="transmembrane region" description="Helical" evidence="18">
    <location>
        <begin position="211"/>
        <end position="230"/>
    </location>
</feature>
<name>A0A1I0VQA1_9ACTN</name>
<dbReference type="Gene3D" id="1.20.120.1760">
    <property type="match status" value="1"/>
</dbReference>
<evidence type="ECO:0000313" key="22">
    <source>
        <dbReference type="Proteomes" id="UP000233565"/>
    </source>
</evidence>
<dbReference type="InterPro" id="IPR000462">
    <property type="entry name" value="CDP-OH_P_trans"/>
</dbReference>
<evidence type="ECO:0000313" key="21">
    <source>
        <dbReference type="Proteomes" id="UP000199113"/>
    </source>
</evidence>
<protein>
    <recommendedName>
        <fullName evidence="5">Phosphatidylcholine synthase</fullName>
        <ecNumber evidence="4">2.7.8.24</ecNumber>
    </recommendedName>
    <alternativeName>
        <fullName evidence="17">CDP-diglyceride-choline O-phosphatidyltransferase</fullName>
    </alternativeName>
</protein>
<feature type="transmembrane region" description="Helical" evidence="18">
    <location>
        <begin position="12"/>
        <end position="35"/>
    </location>
</feature>
<evidence type="ECO:0000256" key="14">
    <source>
        <dbReference type="ARBA" id="ARBA00023209"/>
    </source>
</evidence>
<dbReference type="EC" id="2.7.8.24" evidence="4"/>
<dbReference type="Pfam" id="PF01066">
    <property type="entry name" value="CDP-OH_P_transf"/>
    <property type="match status" value="1"/>
</dbReference>
<evidence type="ECO:0000256" key="2">
    <source>
        <dbReference type="ARBA" id="ARBA00001936"/>
    </source>
</evidence>
<dbReference type="PIRSF" id="PIRSF000851">
    <property type="entry name" value="PcS"/>
    <property type="match status" value="1"/>
</dbReference>
<dbReference type="InterPro" id="IPR043130">
    <property type="entry name" value="CDP-OH_PTrfase_TM_dom"/>
</dbReference>
<comment type="subcellular location">
    <subcellularLocation>
        <location evidence="3">Cell inner membrane</location>
        <topology evidence="3">Multi-pass membrane protein</topology>
    </subcellularLocation>
</comment>
<dbReference type="GO" id="GO:0008654">
    <property type="term" value="P:phospholipid biosynthetic process"/>
    <property type="evidence" value="ECO:0007669"/>
    <property type="project" value="UniProtKB-KW"/>
</dbReference>
<dbReference type="Proteomes" id="UP000199113">
    <property type="component" value="Unassembled WGS sequence"/>
</dbReference>
<evidence type="ECO:0000256" key="5">
    <source>
        <dbReference type="ARBA" id="ARBA00015623"/>
    </source>
</evidence>
<evidence type="ECO:0000256" key="4">
    <source>
        <dbReference type="ARBA" id="ARBA00013195"/>
    </source>
</evidence>
<comment type="catalytic activity">
    <reaction evidence="1">
        <text>a CDP-1,2-diacyl-sn-glycerol + choline = a 1,2-diacyl-sn-glycero-3-phosphocholine + CMP + H(+)</text>
        <dbReference type="Rhea" id="RHEA:14597"/>
        <dbReference type="ChEBI" id="CHEBI:15354"/>
        <dbReference type="ChEBI" id="CHEBI:15378"/>
        <dbReference type="ChEBI" id="CHEBI:57643"/>
        <dbReference type="ChEBI" id="CHEBI:58332"/>
        <dbReference type="ChEBI" id="CHEBI:60377"/>
        <dbReference type="EC" id="2.7.8.24"/>
    </reaction>
</comment>